<dbReference type="OrthoDB" id="286301at2759"/>
<organism evidence="1 2">
    <name type="scientific">Musa troglodytarum</name>
    <name type="common">fe'i banana</name>
    <dbReference type="NCBI Taxonomy" id="320322"/>
    <lineage>
        <taxon>Eukaryota</taxon>
        <taxon>Viridiplantae</taxon>
        <taxon>Streptophyta</taxon>
        <taxon>Embryophyta</taxon>
        <taxon>Tracheophyta</taxon>
        <taxon>Spermatophyta</taxon>
        <taxon>Magnoliopsida</taxon>
        <taxon>Liliopsida</taxon>
        <taxon>Zingiberales</taxon>
        <taxon>Musaceae</taxon>
        <taxon>Musa</taxon>
    </lineage>
</organism>
<proteinExistence type="predicted"/>
<keyword evidence="2" id="KW-1185">Reference proteome</keyword>
<dbReference type="Proteomes" id="UP001055439">
    <property type="component" value="Chromosome 8"/>
</dbReference>
<evidence type="ECO:0000313" key="1">
    <source>
        <dbReference type="EMBL" id="URE39991.1"/>
    </source>
</evidence>
<protein>
    <submittedName>
        <fullName evidence="1">Uncharacterized protein</fullName>
    </submittedName>
</protein>
<sequence length="151" mass="16488">VLPQQSFLSHISLGCSHSSLASPALPPYRVVTCGNLVTSTVARQPSSFADDPGVGVTGTIPCPTQVLHTVHLRDHEQLDEPVGLRKQQRLHCQHHHVNVSMGLNEKPINNLRLDFPRTVYSVEKVLRSASIEADSPLTSNERVVATFIVAL</sequence>
<reference evidence="1" key="1">
    <citation type="submission" date="2022-05" db="EMBL/GenBank/DDBJ databases">
        <title>The Musa troglodytarum L. genome provides insights into the mechanism of non-climacteric behaviour and enrichment of carotenoids.</title>
        <authorList>
            <person name="Wang J."/>
        </authorList>
    </citation>
    <scope>NUCLEOTIDE SEQUENCE</scope>
    <source>
        <tissue evidence="1">Leaf</tissue>
    </source>
</reference>
<feature type="non-terminal residue" evidence="1">
    <location>
        <position position="1"/>
    </location>
</feature>
<dbReference type="EMBL" id="CP097510">
    <property type="protein sequence ID" value="URE39991.1"/>
    <property type="molecule type" value="Genomic_DNA"/>
</dbReference>
<name>A0A9E7HUR7_9LILI</name>
<dbReference type="AlphaFoldDB" id="A0A9E7HUR7"/>
<gene>
    <name evidence="1" type="ORF">MUK42_34698</name>
</gene>
<evidence type="ECO:0000313" key="2">
    <source>
        <dbReference type="Proteomes" id="UP001055439"/>
    </source>
</evidence>
<accession>A0A9E7HUR7</accession>